<feature type="domain" description="HAMP" evidence="15">
    <location>
        <begin position="197"/>
        <end position="249"/>
    </location>
</feature>
<feature type="domain" description="PAC" evidence="14">
    <location>
        <begin position="335"/>
        <end position="387"/>
    </location>
</feature>
<keyword evidence="9" id="KW-0902">Two-component regulatory system</keyword>
<organism evidence="16 17">
    <name type="scientific">Thalassospira marina</name>
    <dbReference type="NCBI Taxonomy" id="2048283"/>
    <lineage>
        <taxon>Bacteria</taxon>
        <taxon>Pseudomonadati</taxon>
        <taxon>Pseudomonadota</taxon>
        <taxon>Alphaproteobacteria</taxon>
        <taxon>Rhodospirillales</taxon>
        <taxon>Thalassospiraceae</taxon>
        <taxon>Thalassospira</taxon>
    </lineage>
</organism>
<feature type="domain" description="Histidine kinase" evidence="12">
    <location>
        <begin position="407"/>
        <end position="636"/>
    </location>
</feature>
<evidence type="ECO:0000313" key="17">
    <source>
        <dbReference type="Proteomes" id="UP000233597"/>
    </source>
</evidence>
<dbReference type="EMBL" id="NWTK01000006">
    <property type="protein sequence ID" value="PKR54150.1"/>
    <property type="molecule type" value="Genomic_DNA"/>
</dbReference>
<dbReference type="GO" id="GO:0005524">
    <property type="term" value="F:ATP binding"/>
    <property type="evidence" value="ECO:0007669"/>
    <property type="project" value="UniProtKB-KW"/>
</dbReference>
<dbReference type="Gene3D" id="6.10.340.10">
    <property type="match status" value="1"/>
</dbReference>
<dbReference type="InterPro" id="IPR003594">
    <property type="entry name" value="HATPase_dom"/>
</dbReference>
<dbReference type="InterPro" id="IPR035965">
    <property type="entry name" value="PAS-like_dom_sf"/>
</dbReference>
<dbReference type="InterPro" id="IPR004358">
    <property type="entry name" value="Sig_transdc_His_kin-like_C"/>
</dbReference>
<dbReference type="InterPro" id="IPR001789">
    <property type="entry name" value="Sig_transdc_resp-reg_receiver"/>
</dbReference>
<dbReference type="InterPro" id="IPR005467">
    <property type="entry name" value="His_kinase_dom"/>
</dbReference>
<dbReference type="PRINTS" id="PR00344">
    <property type="entry name" value="BCTRLSENSOR"/>
</dbReference>
<evidence type="ECO:0000256" key="3">
    <source>
        <dbReference type="ARBA" id="ARBA00012438"/>
    </source>
</evidence>
<dbReference type="PANTHER" id="PTHR43065:SF46">
    <property type="entry name" value="C4-DICARBOXYLATE TRANSPORT SENSOR PROTEIN DCTB"/>
    <property type="match status" value="1"/>
</dbReference>
<evidence type="ECO:0000256" key="11">
    <source>
        <dbReference type="SAM" id="Phobius"/>
    </source>
</evidence>
<dbReference type="SUPFAM" id="SSF158472">
    <property type="entry name" value="HAMP domain-like"/>
    <property type="match status" value="1"/>
</dbReference>
<dbReference type="PROSITE" id="PS50110">
    <property type="entry name" value="RESPONSE_REGULATORY"/>
    <property type="match status" value="1"/>
</dbReference>
<dbReference type="RefSeq" id="WP_101266574.1">
    <property type="nucleotide sequence ID" value="NZ_NWTK01000006.1"/>
</dbReference>
<dbReference type="AlphaFoldDB" id="A0A2N3KUG5"/>
<keyword evidence="6" id="KW-0547">Nucleotide-binding</keyword>
<dbReference type="InterPro" id="IPR000700">
    <property type="entry name" value="PAS-assoc_C"/>
</dbReference>
<dbReference type="SMART" id="SM00448">
    <property type="entry name" value="REC"/>
    <property type="match status" value="1"/>
</dbReference>
<dbReference type="InterPro" id="IPR011006">
    <property type="entry name" value="CheY-like_superfamily"/>
</dbReference>
<comment type="subcellular location">
    <subcellularLocation>
        <location evidence="2">Membrane</location>
    </subcellularLocation>
</comment>
<accession>A0A2N3KUG5</accession>
<keyword evidence="8" id="KW-0067">ATP-binding</keyword>
<evidence type="ECO:0000256" key="2">
    <source>
        <dbReference type="ARBA" id="ARBA00004370"/>
    </source>
</evidence>
<dbReference type="PROSITE" id="PS50109">
    <property type="entry name" value="HIS_KIN"/>
    <property type="match status" value="1"/>
</dbReference>
<feature type="domain" description="Response regulatory" evidence="13">
    <location>
        <begin position="657"/>
        <end position="775"/>
    </location>
</feature>
<proteinExistence type="predicted"/>
<evidence type="ECO:0000256" key="10">
    <source>
        <dbReference type="PROSITE-ProRule" id="PRU00169"/>
    </source>
</evidence>
<dbReference type="SMART" id="SM00388">
    <property type="entry name" value="HisKA"/>
    <property type="match status" value="1"/>
</dbReference>
<feature type="transmembrane region" description="Helical" evidence="11">
    <location>
        <begin position="175"/>
        <end position="195"/>
    </location>
</feature>
<keyword evidence="4 10" id="KW-0597">Phosphoprotein</keyword>
<name>A0A2N3KUG5_9PROT</name>
<dbReference type="InterPro" id="IPR003661">
    <property type="entry name" value="HisK_dim/P_dom"/>
</dbReference>
<evidence type="ECO:0000256" key="8">
    <source>
        <dbReference type="ARBA" id="ARBA00022840"/>
    </source>
</evidence>
<protein>
    <recommendedName>
        <fullName evidence="3">histidine kinase</fullName>
        <ecNumber evidence="3">2.7.13.3</ecNumber>
    </recommendedName>
</protein>
<comment type="catalytic activity">
    <reaction evidence="1">
        <text>ATP + protein L-histidine = ADP + protein N-phospho-L-histidine.</text>
        <dbReference type="EC" id="2.7.13.3"/>
    </reaction>
</comment>
<reference evidence="16 17" key="1">
    <citation type="submission" date="2017-09" db="EMBL/GenBank/DDBJ databases">
        <title>Biodiversity and function of Thalassospira species in the particle-attached aromatic-hydrocarbon-degrading consortia from the surface seawater of the South China Sea.</title>
        <authorList>
            <person name="Dong C."/>
            <person name="Liu R."/>
            <person name="Shao Z."/>
        </authorList>
    </citation>
    <scope>NUCLEOTIDE SEQUENCE [LARGE SCALE GENOMIC DNA]</scope>
    <source>
        <strain evidence="16 17">CSC1P2</strain>
    </source>
</reference>
<keyword evidence="11" id="KW-1133">Transmembrane helix</keyword>
<dbReference type="SMART" id="SM00304">
    <property type="entry name" value="HAMP"/>
    <property type="match status" value="1"/>
</dbReference>
<evidence type="ECO:0000259" key="14">
    <source>
        <dbReference type="PROSITE" id="PS50113"/>
    </source>
</evidence>
<dbReference type="Gene3D" id="1.10.287.130">
    <property type="match status" value="1"/>
</dbReference>
<dbReference type="GO" id="GO:0000155">
    <property type="term" value="F:phosphorelay sensor kinase activity"/>
    <property type="evidence" value="ECO:0007669"/>
    <property type="project" value="InterPro"/>
</dbReference>
<sequence>MKKLFDRLFGSLAFKIGFAIVIVETIFLGLFGGYYIQYFGAEIDRRTAEQISAPGRLIQEEQLKISIISDKVQLRRLLGPHVIDAMAVGFDGTIYHSMDPALIGNNISDLENFPSRWFGSDIVEPQLFTVHDASGRQMVSITPLFSLNATQPFMFVYFKVSTVGLEESQQRMQSVLLIGSVMCLILTSGLIFLLMQQTVLRRMTSMAQFVSDIQFGKIGARLRPASRDEIGSLERGLNAMAESLERRTSQHQIAQDALRDSEERFRDFTLSSADWYWEMGPDLRITFASYKFYQLIEELHGSPQGQRFDTLGLTARDHESWGVLMSRLESHLAFQNFEFSWQGKDREIHFGRINGVPVFDLDGVFKGYRGTGSDVTAQHQATEEQHALQRQLATSQKLEAVGQMAGGVAHEFNNCLAGILSFAEVARARIDDPARVEEYISHIISLGERATSVADQLLMFSRRKVEQPTVVQVNDAVLDMEKLLTTLLEHRIELEIWTCETPLYTRVDPTQLSACILNLAINARDAMPNGGDLQISCSYETIPPEDQRDPLDEITYPDCTPGDYVVITVQDTGTGIPDEILDHIFEPFYSTKEPGKGTGLGLSIVHNWVEESNGCIDVETVEGEGTTFSIYLPRCEPGTVTAQPIDTISYHPGNGERVLIVDDEPSLRTTAQIILQDAGFNAICAENADAALKILAEQKDGEKIDVILSDVVMSGLSGPQLAIEALRQYPHLSIVFMSGYPARTRQEMEKMLGEYIFVKKPFRPAQLQKAIHEAMVQKTERRRDRDLQDH</sequence>
<evidence type="ECO:0000256" key="1">
    <source>
        <dbReference type="ARBA" id="ARBA00000085"/>
    </source>
</evidence>
<dbReference type="PROSITE" id="PS50885">
    <property type="entry name" value="HAMP"/>
    <property type="match status" value="1"/>
</dbReference>
<dbReference type="SUPFAM" id="SSF52172">
    <property type="entry name" value="CheY-like"/>
    <property type="match status" value="1"/>
</dbReference>
<evidence type="ECO:0000259" key="12">
    <source>
        <dbReference type="PROSITE" id="PS50109"/>
    </source>
</evidence>
<evidence type="ECO:0000259" key="13">
    <source>
        <dbReference type="PROSITE" id="PS50110"/>
    </source>
</evidence>
<dbReference type="InterPro" id="IPR003660">
    <property type="entry name" value="HAMP_dom"/>
</dbReference>
<dbReference type="CDD" id="cd06225">
    <property type="entry name" value="HAMP"/>
    <property type="match status" value="1"/>
</dbReference>
<evidence type="ECO:0000259" key="15">
    <source>
        <dbReference type="PROSITE" id="PS50885"/>
    </source>
</evidence>
<dbReference type="SUPFAM" id="SSF47384">
    <property type="entry name" value="Homodimeric domain of signal transducing histidine kinase"/>
    <property type="match status" value="1"/>
</dbReference>
<keyword evidence="5" id="KW-0808">Transferase</keyword>
<dbReference type="Pfam" id="PF00072">
    <property type="entry name" value="Response_reg"/>
    <property type="match status" value="1"/>
</dbReference>
<evidence type="ECO:0000256" key="5">
    <source>
        <dbReference type="ARBA" id="ARBA00022679"/>
    </source>
</evidence>
<dbReference type="PROSITE" id="PS50113">
    <property type="entry name" value="PAC"/>
    <property type="match status" value="1"/>
</dbReference>
<dbReference type="SUPFAM" id="SSF55874">
    <property type="entry name" value="ATPase domain of HSP90 chaperone/DNA topoisomerase II/histidine kinase"/>
    <property type="match status" value="1"/>
</dbReference>
<dbReference type="InterPro" id="IPR036890">
    <property type="entry name" value="HATPase_C_sf"/>
</dbReference>
<dbReference type="Gene3D" id="3.40.50.2300">
    <property type="match status" value="1"/>
</dbReference>
<dbReference type="SUPFAM" id="SSF55785">
    <property type="entry name" value="PYP-like sensor domain (PAS domain)"/>
    <property type="match status" value="1"/>
</dbReference>
<dbReference type="CDD" id="cd00082">
    <property type="entry name" value="HisKA"/>
    <property type="match status" value="1"/>
</dbReference>
<dbReference type="InterPro" id="IPR036097">
    <property type="entry name" value="HisK_dim/P_sf"/>
</dbReference>
<evidence type="ECO:0000313" key="16">
    <source>
        <dbReference type="EMBL" id="PKR54150.1"/>
    </source>
</evidence>
<keyword evidence="7 16" id="KW-0418">Kinase</keyword>
<dbReference type="Pfam" id="PF00512">
    <property type="entry name" value="HisKA"/>
    <property type="match status" value="1"/>
</dbReference>
<evidence type="ECO:0000256" key="9">
    <source>
        <dbReference type="ARBA" id="ARBA00023012"/>
    </source>
</evidence>
<dbReference type="OrthoDB" id="9796100at2"/>
<evidence type="ECO:0000256" key="6">
    <source>
        <dbReference type="ARBA" id="ARBA00022741"/>
    </source>
</evidence>
<dbReference type="Gene3D" id="3.30.565.10">
    <property type="entry name" value="Histidine kinase-like ATPase, C-terminal domain"/>
    <property type="match status" value="1"/>
</dbReference>
<dbReference type="Gene3D" id="3.30.450.20">
    <property type="entry name" value="PAS domain"/>
    <property type="match status" value="1"/>
</dbReference>
<evidence type="ECO:0000256" key="4">
    <source>
        <dbReference type="ARBA" id="ARBA00022553"/>
    </source>
</evidence>
<feature type="modified residue" description="4-aspartylphosphate" evidence="10">
    <location>
        <position position="710"/>
    </location>
</feature>
<dbReference type="PANTHER" id="PTHR43065">
    <property type="entry name" value="SENSOR HISTIDINE KINASE"/>
    <property type="match status" value="1"/>
</dbReference>
<feature type="transmembrane region" description="Helical" evidence="11">
    <location>
        <begin position="12"/>
        <end position="36"/>
    </location>
</feature>
<comment type="caution">
    <text evidence="16">The sequence shown here is derived from an EMBL/GenBank/DDBJ whole genome shotgun (WGS) entry which is preliminary data.</text>
</comment>
<evidence type="ECO:0000256" key="7">
    <source>
        <dbReference type="ARBA" id="ARBA00022777"/>
    </source>
</evidence>
<dbReference type="Proteomes" id="UP000233597">
    <property type="component" value="Unassembled WGS sequence"/>
</dbReference>
<dbReference type="EC" id="2.7.13.3" evidence="3"/>
<dbReference type="SMART" id="SM00387">
    <property type="entry name" value="HATPase_c"/>
    <property type="match status" value="1"/>
</dbReference>
<dbReference type="GO" id="GO:0016020">
    <property type="term" value="C:membrane"/>
    <property type="evidence" value="ECO:0007669"/>
    <property type="project" value="UniProtKB-SubCell"/>
</dbReference>
<gene>
    <name evidence="16" type="ORF">COO20_11485</name>
</gene>
<keyword evidence="11" id="KW-0812">Transmembrane</keyword>
<dbReference type="Pfam" id="PF02518">
    <property type="entry name" value="HATPase_c"/>
    <property type="match status" value="1"/>
</dbReference>
<keyword evidence="11" id="KW-0472">Membrane</keyword>